<gene>
    <name evidence="1" type="ORF">DHETER_LOCUS8299</name>
</gene>
<comment type="caution">
    <text evidence="1">The sequence shown here is derived from an EMBL/GenBank/DDBJ whole genome shotgun (WGS) entry which is preliminary data.</text>
</comment>
<organism evidence="1 2">
    <name type="scientific">Dentiscutata heterogama</name>
    <dbReference type="NCBI Taxonomy" id="1316150"/>
    <lineage>
        <taxon>Eukaryota</taxon>
        <taxon>Fungi</taxon>
        <taxon>Fungi incertae sedis</taxon>
        <taxon>Mucoromycota</taxon>
        <taxon>Glomeromycotina</taxon>
        <taxon>Glomeromycetes</taxon>
        <taxon>Diversisporales</taxon>
        <taxon>Gigasporaceae</taxon>
        <taxon>Dentiscutata</taxon>
    </lineage>
</organism>
<dbReference type="Proteomes" id="UP000789702">
    <property type="component" value="Unassembled WGS sequence"/>
</dbReference>
<evidence type="ECO:0000313" key="1">
    <source>
        <dbReference type="EMBL" id="CAG8628303.1"/>
    </source>
</evidence>
<proteinExistence type="predicted"/>
<reference evidence="1" key="1">
    <citation type="submission" date="2021-06" db="EMBL/GenBank/DDBJ databases">
        <authorList>
            <person name="Kallberg Y."/>
            <person name="Tangrot J."/>
            <person name="Rosling A."/>
        </authorList>
    </citation>
    <scope>NUCLEOTIDE SEQUENCE</scope>
    <source>
        <strain evidence="1">IL203A</strain>
    </source>
</reference>
<accession>A0ACA9N3V3</accession>
<keyword evidence="2" id="KW-1185">Reference proteome</keyword>
<evidence type="ECO:0000313" key="2">
    <source>
        <dbReference type="Proteomes" id="UP000789702"/>
    </source>
</evidence>
<sequence length="168" mass="18547">MTCIHHTTNTKETPIVSCLPHRYRYDPKLFTNQYTFTQRESLSLLMAKKRIGNYASAEMIEVHSYSLCIATCSYGTTTTTGLVLLLEAVKPNTTISPCTAPRSHGSKLPLVLALLLAAVEPGTLQCSLDTAARKFIYLEKECTRSSQTRKDKSVLVSDGKATKLITSQ</sequence>
<dbReference type="EMBL" id="CAJVPU010012955">
    <property type="protein sequence ID" value="CAG8628303.1"/>
    <property type="molecule type" value="Genomic_DNA"/>
</dbReference>
<protein>
    <submittedName>
        <fullName evidence="1">12677_t:CDS:1</fullName>
    </submittedName>
</protein>
<name>A0ACA9N3V3_9GLOM</name>